<organism evidence="13 14">
    <name type="scientific">Rhynchospora breviuscula</name>
    <dbReference type="NCBI Taxonomy" id="2022672"/>
    <lineage>
        <taxon>Eukaryota</taxon>
        <taxon>Viridiplantae</taxon>
        <taxon>Streptophyta</taxon>
        <taxon>Embryophyta</taxon>
        <taxon>Tracheophyta</taxon>
        <taxon>Spermatophyta</taxon>
        <taxon>Magnoliopsida</taxon>
        <taxon>Liliopsida</taxon>
        <taxon>Poales</taxon>
        <taxon>Cyperaceae</taxon>
        <taxon>Cyperoideae</taxon>
        <taxon>Rhynchosporeae</taxon>
        <taxon>Rhynchospora</taxon>
    </lineage>
</organism>
<keyword evidence="2" id="KW-0813">Transport</keyword>
<feature type="transmembrane region" description="Helical" evidence="11">
    <location>
        <begin position="392"/>
        <end position="415"/>
    </location>
</feature>
<evidence type="ECO:0000256" key="2">
    <source>
        <dbReference type="ARBA" id="ARBA00022448"/>
    </source>
</evidence>
<dbReference type="InterPro" id="IPR043926">
    <property type="entry name" value="ABCG_dom"/>
</dbReference>
<evidence type="ECO:0000256" key="5">
    <source>
        <dbReference type="ARBA" id="ARBA00022840"/>
    </source>
</evidence>
<dbReference type="Proteomes" id="UP001151287">
    <property type="component" value="Unassembled WGS sequence"/>
</dbReference>
<evidence type="ECO:0000256" key="7">
    <source>
        <dbReference type="ARBA" id="ARBA00023136"/>
    </source>
</evidence>
<dbReference type="SMART" id="SM00382">
    <property type="entry name" value="AAA"/>
    <property type="match status" value="1"/>
</dbReference>
<dbReference type="Pfam" id="PF00005">
    <property type="entry name" value="ABC_tran"/>
    <property type="match status" value="1"/>
</dbReference>
<dbReference type="EMBL" id="JAMQYH010000001">
    <property type="protein sequence ID" value="KAJ1701289.1"/>
    <property type="molecule type" value="Genomic_DNA"/>
</dbReference>
<accession>A0A9Q0CW39</accession>
<dbReference type="AlphaFoldDB" id="A0A9Q0CW39"/>
<keyword evidence="14" id="KW-1185">Reference proteome</keyword>
<evidence type="ECO:0000313" key="13">
    <source>
        <dbReference type="EMBL" id="KAJ1701289.1"/>
    </source>
</evidence>
<dbReference type="PANTHER" id="PTHR48041:SF11">
    <property type="entry name" value="ABC TRANSPORTER G FAMILY MEMBER 16"/>
    <property type="match status" value="1"/>
</dbReference>
<dbReference type="GO" id="GO:0005524">
    <property type="term" value="F:ATP binding"/>
    <property type="evidence" value="ECO:0007669"/>
    <property type="project" value="UniProtKB-KW"/>
</dbReference>
<dbReference type="GO" id="GO:0016020">
    <property type="term" value="C:membrane"/>
    <property type="evidence" value="ECO:0007669"/>
    <property type="project" value="UniProtKB-SubCell"/>
</dbReference>
<dbReference type="PROSITE" id="PS50893">
    <property type="entry name" value="ABC_TRANSPORTER_2"/>
    <property type="match status" value="1"/>
</dbReference>
<comment type="function">
    <text evidence="8">Essential transporter for growth and development under abiotic stress. Mediates shoot branching by promoting the outgrowth of lateral shoots. Required for salt tolerance via Na/K homeostasis, at least partly by regulating SKC1/OsHKT1;5. Necessary for hypodermal suberization of roots, which contributes to formation of the apoplastic barrier.</text>
</comment>
<comment type="subcellular location">
    <subcellularLocation>
        <location evidence="1">Membrane</location>
        <topology evidence="1">Multi-pass membrane protein</topology>
    </subcellularLocation>
</comment>
<proteinExistence type="predicted"/>
<evidence type="ECO:0000256" key="1">
    <source>
        <dbReference type="ARBA" id="ARBA00004141"/>
    </source>
</evidence>
<feature type="transmembrane region" description="Helical" evidence="11">
    <location>
        <begin position="656"/>
        <end position="674"/>
    </location>
</feature>
<evidence type="ECO:0000313" key="14">
    <source>
        <dbReference type="Proteomes" id="UP001151287"/>
    </source>
</evidence>
<dbReference type="InterPro" id="IPR017871">
    <property type="entry name" value="ABC_transporter-like_CS"/>
</dbReference>
<name>A0A9Q0CW39_9POAL</name>
<dbReference type="PANTHER" id="PTHR48041">
    <property type="entry name" value="ABC TRANSPORTER G FAMILY MEMBER 28"/>
    <property type="match status" value="1"/>
</dbReference>
<dbReference type="InterPro" id="IPR050352">
    <property type="entry name" value="ABCG_transporters"/>
</dbReference>
<sequence>MESEPLQEVDLGGNRAARSKFVLAFNDLTYNVRQPKKKAVRTPSFQRGRVQAVPYDIERPPKVKTLLDRVSGEARQGEILAILGPSGSGKSTLLDALANRIARESLQGTITLNGERLKSGALLKVISTYVMQDDMLYPMLTVEETLMFAAEFRLPKTWSTQVKKKRVEVLIDQLGLRKAAKTIVGDEGHRGVSGGERRRVSIGVDIVHDPIILFLDEPISGLDSTSAYMVIKVLHEIAEKGSIVIMSIHQPSSRILNLLDRMIFLSRGRTVYYGPPGSLPKYFSEFGMPIPREQNPAEFTLDLVHKLQENERTDPTGIRRLVGFCKSWGLRNVSRREPTTLRTSKGLSLNEVIFNCIPHARLVNGTIPNYANNPWTEMLVLMKRSYTNSRRLPEIFISQLAAVIFTGVLCASLFWKLEKSSTGVTERLGFFSVAMSTMFYIVVNALPAFLDERYIFYRETSHNAYRRSSYVISRAIGGFPALVVYSVVFAGVTYFPVGLDGGFNGFLYYTTCSLAAFWSGSGFANFLSGILTEFVSGFAVVMAALRFFLTFCGFYINRDRIPHYWLWFHYMSLMKYPYQGAMQNEFGNNSTCFSQGVQLFDNTIIEKAATYDQKAALLPGISMILGRNITTQTCMTTGPDILKQNAVNDLSKWDEIWVQIAWGFLFRFLFYIALKVGSNNKRR</sequence>
<evidence type="ECO:0000256" key="9">
    <source>
        <dbReference type="ARBA" id="ARBA00068969"/>
    </source>
</evidence>
<keyword evidence="5" id="KW-0067">ATP-binding</keyword>
<keyword evidence="4" id="KW-0547">Nucleotide-binding</keyword>
<feature type="transmembrane region" description="Helical" evidence="11">
    <location>
        <begin position="506"/>
        <end position="527"/>
    </location>
</feature>
<feature type="transmembrane region" description="Helical" evidence="11">
    <location>
        <begin position="534"/>
        <end position="556"/>
    </location>
</feature>
<dbReference type="GO" id="GO:0140359">
    <property type="term" value="F:ABC-type transporter activity"/>
    <property type="evidence" value="ECO:0007669"/>
    <property type="project" value="InterPro"/>
</dbReference>
<keyword evidence="7 11" id="KW-0472">Membrane</keyword>
<reference evidence="13" key="1">
    <citation type="journal article" date="2022" name="Cell">
        <title>Repeat-based holocentromeres influence genome architecture and karyotype evolution.</title>
        <authorList>
            <person name="Hofstatter P.G."/>
            <person name="Thangavel G."/>
            <person name="Lux T."/>
            <person name="Neumann P."/>
            <person name="Vondrak T."/>
            <person name="Novak P."/>
            <person name="Zhang M."/>
            <person name="Costa L."/>
            <person name="Castellani M."/>
            <person name="Scott A."/>
            <person name="Toegelov H."/>
            <person name="Fuchs J."/>
            <person name="Mata-Sucre Y."/>
            <person name="Dias Y."/>
            <person name="Vanzela A.L.L."/>
            <person name="Huettel B."/>
            <person name="Almeida C.C.S."/>
            <person name="Simkova H."/>
            <person name="Souza G."/>
            <person name="Pedrosa-Harand A."/>
            <person name="Macas J."/>
            <person name="Mayer K.F.X."/>
            <person name="Houben A."/>
            <person name="Marques A."/>
        </authorList>
    </citation>
    <scope>NUCLEOTIDE SEQUENCE</scope>
    <source>
        <strain evidence="13">RhyBre1mFocal</strain>
    </source>
</reference>
<feature type="transmembrane region" description="Helical" evidence="11">
    <location>
        <begin position="427"/>
        <end position="450"/>
    </location>
</feature>
<evidence type="ECO:0000256" key="3">
    <source>
        <dbReference type="ARBA" id="ARBA00022692"/>
    </source>
</evidence>
<evidence type="ECO:0000256" key="4">
    <source>
        <dbReference type="ARBA" id="ARBA00022741"/>
    </source>
</evidence>
<dbReference type="Pfam" id="PF19055">
    <property type="entry name" value="ABC2_membrane_7"/>
    <property type="match status" value="1"/>
</dbReference>
<evidence type="ECO:0000256" key="6">
    <source>
        <dbReference type="ARBA" id="ARBA00022989"/>
    </source>
</evidence>
<evidence type="ECO:0000256" key="11">
    <source>
        <dbReference type="SAM" id="Phobius"/>
    </source>
</evidence>
<feature type="transmembrane region" description="Helical" evidence="11">
    <location>
        <begin position="471"/>
        <end position="494"/>
    </location>
</feature>
<comment type="caution">
    <text evidence="13">The sequence shown here is derived from an EMBL/GenBank/DDBJ whole genome shotgun (WGS) entry which is preliminary data.</text>
</comment>
<evidence type="ECO:0000259" key="12">
    <source>
        <dbReference type="PROSITE" id="PS50893"/>
    </source>
</evidence>
<dbReference type="Gene3D" id="3.40.50.300">
    <property type="entry name" value="P-loop containing nucleotide triphosphate hydrolases"/>
    <property type="match status" value="1"/>
</dbReference>
<evidence type="ECO:0000256" key="8">
    <source>
        <dbReference type="ARBA" id="ARBA00057315"/>
    </source>
</evidence>
<protein>
    <recommendedName>
        <fullName evidence="9">ABC transporter G family member 5</fullName>
    </recommendedName>
    <alternativeName>
        <fullName evidence="10">White-brown complex homolog protein 5</fullName>
    </alternativeName>
</protein>
<dbReference type="Pfam" id="PF01061">
    <property type="entry name" value="ABC2_membrane"/>
    <property type="match status" value="1"/>
</dbReference>
<dbReference type="InterPro" id="IPR027417">
    <property type="entry name" value="P-loop_NTPase"/>
</dbReference>
<dbReference type="SUPFAM" id="SSF52540">
    <property type="entry name" value="P-loop containing nucleoside triphosphate hydrolases"/>
    <property type="match status" value="1"/>
</dbReference>
<keyword evidence="6 11" id="KW-1133">Transmembrane helix</keyword>
<dbReference type="FunFam" id="3.40.50.300:FF:000530">
    <property type="entry name" value="ABC transporter G family member 6"/>
    <property type="match status" value="1"/>
</dbReference>
<dbReference type="InterPro" id="IPR003439">
    <property type="entry name" value="ABC_transporter-like_ATP-bd"/>
</dbReference>
<evidence type="ECO:0000256" key="10">
    <source>
        <dbReference type="ARBA" id="ARBA00076780"/>
    </source>
</evidence>
<dbReference type="GO" id="GO:0016887">
    <property type="term" value="F:ATP hydrolysis activity"/>
    <property type="evidence" value="ECO:0007669"/>
    <property type="project" value="InterPro"/>
</dbReference>
<dbReference type="InterPro" id="IPR003593">
    <property type="entry name" value="AAA+_ATPase"/>
</dbReference>
<gene>
    <name evidence="13" type="ORF">LUZ63_001068</name>
</gene>
<keyword evidence="3 11" id="KW-0812">Transmembrane</keyword>
<dbReference type="OrthoDB" id="66620at2759"/>
<dbReference type="PROSITE" id="PS00211">
    <property type="entry name" value="ABC_TRANSPORTER_1"/>
    <property type="match status" value="1"/>
</dbReference>
<dbReference type="InterPro" id="IPR013525">
    <property type="entry name" value="ABC2_TM"/>
</dbReference>
<feature type="domain" description="ABC transporter" evidence="12">
    <location>
        <begin position="40"/>
        <end position="292"/>
    </location>
</feature>